<dbReference type="FunCoup" id="A2DHQ7">
    <property type="interactions" value="457"/>
</dbReference>
<evidence type="ECO:0000313" key="15">
    <source>
        <dbReference type="Proteomes" id="UP000001542"/>
    </source>
</evidence>
<feature type="domain" description="Protein kinase" evidence="13">
    <location>
        <begin position="35"/>
        <end position="297"/>
    </location>
</feature>
<dbReference type="InterPro" id="IPR000719">
    <property type="entry name" value="Prot_kinase_dom"/>
</dbReference>
<dbReference type="Gene3D" id="1.10.510.10">
    <property type="entry name" value="Transferase(Phosphotransferase) domain 1"/>
    <property type="match status" value="1"/>
</dbReference>
<dbReference type="PROSITE" id="PS50011">
    <property type="entry name" value="PROTEIN_KINASE_DOM"/>
    <property type="match status" value="1"/>
</dbReference>
<dbReference type="InterPro" id="IPR008271">
    <property type="entry name" value="Ser/Thr_kinase_AS"/>
</dbReference>
<evidence type="ECO:0000256" key="9">
    <source>
        <dbReference type="ARBA" id="ARBA00048679"/>
    </source>
</evidence>
<dbReference type="InParanoid" id="A2DHQ7"/>
<keyword evidence="5 10" id="KW-0547">Nucleotide-binding</keyword>
<dbReference type="InterPro" id="IPR017441">
    <property type="entry name" value="Protein_kinase_ATP_BS"/>
</dbReference>
<dbReference type="PANTHER" id="PTHR24356">
    <property type="entry name" value="SERINE/THREONINE-PROTEIN KINASE"/>
    <property type="match status" value="1"/>
</dbReference>
<dbReference type="VEuPathDB" id="TrichDB:TVAG_366130"/>
<keyword evidence="4" id="KW-0808">Transferase</keyword>
<dbReference type="GO" id="GO:0035556">
    <property type="term" value="P:intracellular signal transduction"/>
    <property type="evidence" value="ECO:0000318"/>
    <property type="project" value="GO_Central"/>
</dbReference>
<dbReference type="RefSeq" id="XP_001581091.1">
    <property type="nucleotide sequence ID" value="XM_001581041.1"/>
</dbReference>
<dbReference type="InterPro" id="IPR039046">
    <property type="entry name" value="PDPK1"/>
</dbReference>
<dbReference type="SMR" id="A2DHQ7"/>
<dbReference type="FunFam" id="1.10.510.10:FF:000833">
    <property type="entry name" value="AGC family protein kinase"/>
    <property type="match status" value="1"/>
</dbReference>
<organism evidence="14 15">
    <name type="scientific">Trichomonas vaginalis (strain ATCC PRA-98 / G3)</name>
    <dbReference type="NCBI Taxonomy" id="412133"/>
    <lineage>
        <taxon>Eukaryota</taxon>
        <taxon>Metamonada</taxon>
        <taxon>Parabasalia</taxon>
        <taxon>Trichomonadida</taxon>
        <taxon>Trichomonadidae</taxon>
        <taxon>Trichomonas</taxon>
    </lineage>
</organism>
<dbReference type="VEuPathDB" id="TrichDB:TVAGG3_0303180"/>
<dbReference type="FunFam" id="3.30.200.20:FF:000042">
    <property type="entry name" value="Aurora kinase A"/>
    <property type="match status" value="1"/>
</dbReference>
<evidence type="ECO:0000256" key="12">
    <source>
        <dbReference type="SAM" id="MobiDB-lite"/>
    </source>
</evidence>
<keyword evidence="3 11" id="KW-0723">Serine/threonine-protein kinase</keyword>
<evidence type="ECO:0000259" key="13">
    <source>
        <dbReference type="PROSITE" id="PS50011"/>
    </source>
</evidence>
<dbReference type="SUPFAM" id="SSF50729">
    <property type="entry name" value="PH domain-like"/>
    <property type="match status" value="1"/>
</dbReference>
<dbReference type="OMA" id="KCENIVI"/>
<dbReference type="OrthoDB" id="347657at2759"/>
<dbReference type="Gene3D" id="3.30.200.20">
    <property type="entry name" value="Phosphorylase Kinase, domain 1"/>
    <property type="match status" value="1"/>
</dbReference>
<evidence type="ECO:0000256" key="1">
    <source>
        <dbReference type="ARBA" id="ARBA00010006"/>
    </source>
</evidence>
<dbReference type="PANTHER" id="PTHR24356:SF163">
    <property type="entry name" value="3-PHOSPHOINOSITIDE-DEPENDENT PROTEIN KINASE 1-RELATED"/>
    <property type="match status" value="1"/>
</dbReference>
<dbReference type="Gene3D" id="2.30.29.30">
    <property type="entry name" value="Pleckstrin-homology domain (PH domain)/Phosphotyrosine-binding domain (PTB)"/>
    <property type="match status" value="1"/>
</dbReference>
<dbReference type="SMART" id="SM00220">
    <property type="entry name" value="S_TKc"/>
    <property type="match status" value="1"/>
</dbReference>
<feature type="region of interest" description="Disordered" evidence="12">
    <location>
        <begin position="1"/>
        <end position="33"/>
    </location>
</feature>
<evidence type="ECO:0000256" key="4">
    <source>
        <dbReference type="ARBA" id="ARBA00022679"/>
    </source>
</evidence>
<dbReference type="KEGG" id="tva:5465639"/>
<keyword evidence="7 10" id="KW-0067">ATP-binding</keyword>
<reference evidence="14" key="1">
    <citation type="submission" date="2006-10" db="EMBL/GenBank/DDBJ databases">
        <authorList>
            <person name="Amadeo P."/>
            <person name="Zhao Q."/>
            <person name="Wortman J."/>
            <person name="Fraser-Liggett C."/>
            <person name="Carlton J."/>
        </authorList>
    </citation>
    <scope>NUCLEOTIDE SEQUENCE</scope>
    <source>
        <strain evidence="14">G3</strain>
    </source>
</reference>
<keyword evidence="6 14" id="KW-0418">Kinase</keyword>
<dbReference type="EMBL" id="DS113201">
    <property type="protein sequence ID" value="EAY20105.1"/>
    <property type="molecule type" value="Genomic_DNA"/>
</dbReference>
<sequence>MTSPPTQLPSPIEQAEPKPVPSTPTRKRQKRKNDFNIGKVIGRGAFGEVLKVQDIETGKYYAMKVLSKSRISREKKINYVILERDAMNALNHPNIIRLYLTFQDNSNLYYVVELADNGDLQHVLNQYVSLDIPIAKQILGQILLALAHMHQRRIIHRDIKPENILLDHNNSVKITDFGTAKMYKRDEPFYSQHGSLVGSPDYVSPETLNETPISAATDLWSFGCLVYQFFTGYAPFHTSSNYETFQKIESGKYTIPDFVPADAKDLITKLLKLNPEERIGYNDFDKGYETIKSHPFFSGINWEELPRMKLDGFRSFEPAVQAMKENQQKDSTKKLFSDSEIVIKEGMVVFESKQRMLVLLEPPKLLICNIDLTQIKKNIPLSNIASVSIQGNELVLVNGLTNAKYEITCDSDDIQLWLSAIKESISSK</sequence>
<protein>
    <recommendedName>
        <fullName evidence="2">non-specific serine/threonine protein kinase</fullName>
        <ecNumber evidence="2">2.7.11.1</ecNumber>
    </recommendedName>
</protein>
<comment type="similarity">
    <text evidence="1">Belongs to the protein kinase superfamily. AGC Ser/Thr protein kinase family. PDPK1 subfamily.</text>
</comment>
<dbReference type="SUPFAM" id="SSF56112">
    <property type="entry name" value="Protein kinase-like (PK-like)"/>
    <property type="match status" value="1"/>
</dbReference>
<dbReference type="GO" id="GO:0004674">
    <property type="term" value="F:protein serine/threonine kinase activity"/>
    <property type="evidence" value="ECO:0000318"/>
    <property type="project" value="GO_Central"/>
</dbReference>
<dbReference type="PROSITE" id="PS00108">
    <property type="entry name" value="PROTEIN_KINASE_ST"/>
    <property type="match status" value="1"/>
</dbReference>
<dbReference type="AlphaFoldDB" id="A2DHQ7"/>
<name>A2DHQ7_TRIV3</name>
<comment type="catalytic activity">
    <reaction evidence="9">
        <text>L-seryl-[protein] + ATP = O-phospho-L-seryl-[protein] + ADP + H(+)</text>
        <dbReference type="Rhea" id="RHEA:17989"/>
        <dbReference type="Rhea" id="RHEA-COMP:9863"/>
        <dbReference type="Rhea" id="RHEA-COMP:11604"/>
        <dbReference type="ChEBI" id="CHEBI:15378"/>
        <dbReference type="ChEBI" id="CHEBI:29999"/>
        <dbReference type="ChEBI" id="CHEBI:30616"/>
        <dbReference type="ChEBI" id="CHEBI:83421"/>
        <dbReference type="ChEBI" id="CHEBI:456216"/>
        <dbReference type="EC" id="2.7.11.1"/>
    </reaction>
</comment>
<evidence type="ECO:0000256" key="10">
    <source>
        <dbReference type="PROSITE-ProRule" id="PRU10141"/>
    </source>
</evidence>
<feature type="binding site" evidence="10">
    <location>
        <position position="64"/>
    </location>
    <ligand>
        <name>ATP</name>
        <dbReference type="ChEBI" id="CHEBI:30616"/>
    </ligand>
</feature>
<keyword evidence="15" id="KW-1185">Reference proteome</keyword>
<evidence type="ECO:0000256" key="6">
    <source>
        <dbReference type="ARBA" id="ARBA00022777"/>
    </source>
</evidence>
<evidence type="ECO:0000256" key="5">
    <source>
        <dbReference type="ARBA" id="ARBA00022741"/>
    </source>
</evidence>
<evidence type="ECO:0000256" key="11">
    <source>
        <dbReference type="RuleBase" id="RU000304"/>
    </source>
</evidence>
<evidence type="ECO:0000256" key="7">
    <source>
        <dbReference type="ARBA" id="ARBA00022840"/>
    </source>
</evidence>
<dbReference type="EC" id="2.7.11.1" evidence="2"/>
<proteinExistence type="inferred from homology"/>
<evidence type="ECO:0000313" key="14">
    <source>
        <dbReference type="EMBL" id="EAY20105.1"/>
    </source>
</evidence>
<dbReference type="eggNOG" id="KOG0592">
    <property type="taxonomic scope" value="Eukaryota"/>
</dbReference>
<reference evidence="14" key="2">
    <citation type="journal article" date="2007" name="Science">
        <title>Draft genome sequence of the sexually transmitted pathogen Trichomonas vaginalis.</title>
        <authorList>
            <person name="Carlton J.M."/>
            <person name="Hirt R.P."/>
            <person name="Silva J.C."/>
            <person name="Delcher A.L."/>
            <person name="Schatz M."/>
            <person name="Zhao Q."/>
            <person name="Wortman J.R."/>
            <person name="Bidwell S.L."/>
            <person name="Alsmark U.C.M."/>
            <person name="Besteiro S."/>
            <person name="Sicheritz-Ponten T."/>
            <person name="Noel C.J."/>
            <person name="Dacks J.B."/>
            <person name="Foster P.G."/>
            <person name="Simillion C."/>
            <person name="Van de Peer Y."/>
            <person name="Miranda-Saavedra D."/>
            <person name="Barton G.J."/>
            <person name="Westrop G.D."/>
            <person name="Mueller S."/>
            <person name="Dessi D."/>
            <person name="Fiori P.L."/>
            <person name="Ren Q."/>
            <person name="Paulsen I."/>
            <person name="Zhang H."/>
            <person name="Bastida-Corcuera F.D."/>
            <person name="Simoes-Barbosa A."/>
            <person name="Brown M.T."/>
            <person name="Hayes R.D."/>
            <person name="Mukherjee M."/>
            <person name="Okumura C.Y."/>
            <person name="Schneider R."/>
            <person name="Smith A.J."/>
            <person name="Vanacova S."/>
            <person name="Villalvazo M."/>
            <person name="Haas B.J."/>
            <person name="Pertea M."/>
            <person name="Feldblyum T.V."/>
            <person name="Utterback T.R."/>
            <person name="Shu C.L."/>
            <person name="Osoegawa K."/>
            <person name="de Jong P.J."/>
            <person name="Hrdy I."/>
            <person name="Horvathova L."/>
            <person name="Zubacova Z."/>
            <person name="Dolezal P."/>
            <person name="Malik S.B."/>
            <person name="Logsdon J.M. Jr."/>
            <person name="Henze K."/>
            <person name="Gupta A."/>
            <person name="Wang C.C."/>
            <person name="Dunne R.L."/>
            <person name="Upcroft J.A."/>
            <person name="Upcroft P."/>
            <person name="White O."/>
            <person name="Salzberg S.L."/>
            <person name="Tang P."/>
            <person name="Chiu C.-H."/>
            <person name="Lee Y.-S."/>
            <person name="Embley T.M."/>
            <person name="Coombs G.H."/>
            <person name="Mottram J.C."/>
            <person name="Tachezy J."/>
            <person name="Fraser-Liggett C.M."/>
            <person name="Johnson P.J."/>
        </authorList>
    </citation>
    <scope>NUCLEOTIDE SEQUENCE [LARGE SCALE GENOMIC DNA]</scope>
    <source>
        <strain evidence="14">G3</strain>
    </source>
</reference>
<dbReference type="PROSITE" id="PS00107">
    <property type="entry name" value="PROTEIN_KINASE_ATP"/>
    <property type="match status" value="1"/>
</dbReference>
<evidence type="ECO:0000256" key="8">
    <source>
        <dbReference type="ARBA" id="ARBA00047899"/>
    </source>
</evidence>
<accession>A2DHQ7</accession>
<evidence type="ECO:0000256" key="3">
    <source>
        <dbReference type="ARBA" id="ARBA00022527"/>
    </source>
</evidence>
<comment type="catalytic activity">
    <reaction evidence="8">
        <text>L-threonyl-[protein] + ATP = O-phospho-L-threonyl-[protein] + ADP + H(+)</text>
        <dbReference type="Rhea" id="RHEA:46608"/>
        <dbReference type="Rhea" id="RHEA-COMP:11060"/>
        <dbReference type="Rhea" id="RHEA-COMP:11605"/>
        <dbReference type="ChEBI" id="CHEBI:15378"/>
        <dbReference type="ChEBI" id="CHEBI:30013"/>
        <dbReference type="ChEBI" id="CHEBI:30616"/>
        <dbReference type="ChEBI" id="CHEBI:61977"/>
        <dbReference type="ChEBI" id="CHEBI:456216"/>
        <dbReference type="EC" id="2.7.11.1"/>
    </reaction>
</comment>
<dbReference type="InterPro" id="IPR011009">
    <property type="entry name" value="Kinase-like_dom_sf"/>
</dbReference>
<gene>
    <name evidence="14" type="ORF">TVAG_366130</name>
</gene>
<dbReference type="Proteomes" id="UP000001542">
    <property type="component" value="Unassembled WGS sequence"/>
</dbReference>
<dbReference type="InterPro" id="IPR011993">
    <property type="entry name" value="PH-like_dom_sf"/>
</dbReference>
<dbReference type="CDD" id="cd05581">
    <property type="entry name" value="STKc_PDK1"/>
    <property type="match status" value="1"/>
</dbReference>
<dbReference type="InterPro" id="IPR050236">
    <property type="entry name" value="Ser_Thr_kinase_AGC"/>
</dbReference>
<dbReference type="Pfam" id="PF00069">
    <property type="entry name" value="Pkinase"/>
    <property type="match status" value="1"/>
</dbReference>
<dbReference type="STRING" id="5722.A2DHQ7"/>
<evidence type="ECO:0000256" key="2">
    <source>
        <dbReference type="ARBA" id="ARBA00012513"/>
    </source>
</evidence>
<dbReference type="GO" id="GO:0005524">
    <property type="term" value="F:ATP binding"/>
    <property type="evidence" value="ECO:0007669"/>
    <property type="project" value="UniProtKB-UniRule"/>
</dbReference>